<dbReference type="Proteomes" id="UP000309016">
    <property type="component" value="Chromosome"/>
</dbReference>
<evidence type="ECO:0008006" key="3">
    <source>
        <dbReference type="Google" id="ProtNLM"/>
    </source>
</evidence>
<keyword evidence="2" id="KW-1185">Reference proteome</keyword>
<reference evidence="1 2" key="1">
    <citation type="submission" date="2019-06" db="EMBL/GenBank/DDBJ databases">
        <title>Complete genome sequence of Antarcticibacterium flavum KCTC 52984T from an Antarctic marine sediment.</title>
        <authorList>
            <person name="Lee Y.M."/>
            <person name="Shin S.C."/>
        </authorList>
    </citation>
    <scope>NUCLEOTIDE SEQUENCE [LARGE SCALE GENOMIC DNA]</scope>
    <source>
        <strain evidence="1 2">KCTC 52984</strain>
    </source>
</reference>
<dbReference type="PROSITE" id="PS51257">
    <property type="entry name" value="PROKAR_LIPOPROTEIN"/>
    <property type="match status" value="1"/>
</dbReference>
<name>A0A5B7X386_9FLAO</name>
<dbReference type="OrthoDB" id="823121at2"/>
<organism evidence="1 2">
    <name type="scientific">Antarcticibacterium flavum</name>
    <dbReference type="NCBI Taxonomy" id="2058175"/>
    <lineage>
        <taxon>Bacteria</taxon>
        <taxon>Pseudomonadati</taxon>
        <taxon>Bacteroidota</taxon>
        <taxon>Flavobacteriia</taxon>
        <taxon>Flavobacteriales</taxon>
        <taxon>Flavobacteriaceae</taxon>
        <taxon>Antarcticibacterium</taxon>
    </lineage>
</organism>
<dbReference type="KEGG" id="afla:FHG64_10260"/>
<proteinExistence type="predicted"/>
<accession>A0A5B7X386</accession>
<dbReference type="AlphaFoldDB" id="A0A5B7X386"/>
<sequence length="230" mass="24874">MNRFFVWVLVMTSMGFMSCSSDDDATPVATLTMEARPVITSETSSPSVVGGANLLEAQIRLRDIGVIKAGESTGSRTLFGDGSVRQIPLLNSGLPAQPTQVGSAQLEQGNYDRVTLRLDRGQQLPAADPMNNRSLSISGTVNNMLLMIHTDVEEIITRTLQGGALNLATNERIFLNININTLFTGIDLTTAMDGNGDGTIEIEPSNIDENRSLYTRMVDNLPNAITVTRE</sequence>
<protein>
    <recommendedName>
        <fullName evidence="3">DUF4382 domain-containing protein</fullName>
    </recommendedName>
</protein>
<dbReference type="RefSeq" id="WP_139066315.1">
    <property type="nucleotide sequence ID" value="NZ_CP040812.1"/>
</dbReference>
<evidence type="ECO:0000313" key="2">
    <source>
        <dbReference type="Proteomes" id="UP000309016"/>
    </source>
</evidence>
<dbReference type="EMBL" id="CP040812">
    <property type="protein sequence ID" value="QCY69750.1"/>
    <property type="molecule type" value="Genomic_DNA"/>
</dbReference>
<gene>
    <name evidence="1" type="ORF">FHG64_10260</name>
</gene>
<evidence type="ECO:0000313" key="1">
    <source>
        <dbReference type="EMBL" id="QCY69750.1"/>
    </source>
</evidence>